<evidence type="ECO:0000259" key="7">
    <source>
        <dbReference type="Pfam" id="PF07992"/>
    </source>
</evidence>
<reference evidence="9" key="1">
    <citation type="submission" date="2017-11" db="EMBL/GenBank/DDBJ databases">
        <title>The complete genome sequence of Sphingopyxis pomeranensis sp. nov. strain WS5A3p.</title>
        <authorList>
            <person name="Kaminski M.A."/>
        </authorList>
    </citation>
    <scope>NUCLEOTIDE SEQUENCE [LARGE SCALE GENOMIC DNA]</scope>
    <source>
        <strain evidence="9">WS5A3p</strain>
    </source>
</reference>
<dbReference type="Gene3D" id="3.50.50.60">
    <property type="entry name" value="FAD/NAD(P)-binding domain"/>
    <property type="match status" value="2"/>
</dbReference>
<gene>
    <name evidence="8" type="ORF">CVO77_04115</name>
</gene>
<dbReference type="InterPro" id="IPR036188">
    <property type="entry name" value="FAD/NAD-bd_sf"/>
</dbReference>
<comment type="cofactor">
    <cofactor evidence="1">
        <name>FAD</name>
        <dbReference type="ChEBI" id="CHEBI:57692"/>
    </cofactor>
</comment>
<evidence type="ECO:0000256" key="6">
    <source>
        <dbReference type="ARBA" id="ARBA00023002"/>
    </source>
</evidence>
<keyword evidence="5" id="KW-0521">NADP</keyword>
<dbReference type="SUPFAM" id="SSF51905">
    <property type="entry name" value="FAD/NAD(P)-binding domain"/>
    <property type="match status" value="1"/>
</dbReference>
<protein>
    <submittedName>
        <fullName evidence="8">Monooxygenase</fullName>
    </submittedName>
</protein>
<evidence type="ECO:0000256" key="1">
    <source>
        <dbReference type="ARBA" id="ARBA00001974"/>
    </source>
</evidence>
<evidence type="ECO:0000313" key="8">
    <source>
        <dbReference type="EMBL" id="PQM27758.1"/>
    </source>
</evidence>
<dbReference type="GO" id="GO:0004497">
    <property type="term" value="F:monooxygenase activity"/>
    <property type="evidence" value="ECO:0007669"/>
    <property type="project" value="UniProtKB-KW"/>
</dbReference>
<evidence type="ECO:0000256" key="2">
    <source>
        <dbReference type="ARBA" id="ARBA00010139"/>
    </source>
</evidence>
<keyword evidence="8" id="KW-0503">Monooxygenase</keyword>
<comment type="caution">
    <text evidence="8">The sequence shown here is derived from an EMBL/GenBank/DDBJ whole genome shotgun (WGS) entry which is preliminary data.</text>
</comment>
<sequence length="600" mass="65882">MSVSQAATPAIDLEALRDKYRDERDKRLRKDGIDQYIEIGGDFGHFADDPYAERIERAPIVRRCEVAIVGAGFGGILTAVKLKDAGIDDVLLLEKGGGFGGTWYWNRYPGLACDMKAYVYLPLLEETGYMPPRNYASGPEIRAHAERIVDRWELRNKALFQTQVTRAEWQEDRAVWQVATDRGDVIEARYLVTANGPMSKPKLPGIAGIAGFTGHIFHTSRWDYDYTGGGPDGGLTGLKGKKVAIVGTGATGVQCIPYLADHADHLYVVQRTPSGVDVREEQPTDPAWAASLQPGWQQELMNNFNLLTSGGMAEKDMIDDGWTFLFTSIAAAAKEVSGDDALEQLMHVAEIADAEKMTDIRARIDRIISDPATADALKPWYRRFCKRPVFHDGYLETFNRDNVTLVDTGGQGVDAITATGFRVGDAEYEVDCIIFASGFEVGTDFIRRAGYDIVGKGGQSLQSAWAKEFATFHGMHVHGFPNLFLHQNAQGALPANFCHSLAEGAKSIAAIVRHAAQTNRPVVETTREAQDGWVSHCWDVSGNLLPFFEQCTPGYYNLEGKLTKEAAQGFGYGAGAAAFFYLKDAWLAEGSFVGLEFSAD</sequence>
<comment type="similarity">
    <text evidence="2">Belongs to the FAD-binding monooxygenase family.</text>
</comment>
<keyword evidence="9" id="KW-1185">Reference proteome</keyword>
<keyword evidence="4" id="KW-0274">FAD</keyword>
<dbReference type="PANTHER" id="PTHR43098">
    <property type="entry name" value="L-ORNITHINE N(5)-MONOOXYGENASE-RELATED"/>
    <property type="match status" value="1"/>
</dbReference>
<dbReference type="OrthoDB" id="312624at2"/>
<evidence type="ECO:0000256" key="4">
    <source>
        <dbReference type="ARBA" id="ARBA00022827"/>
    </source>
</evidence>
<organism evidence="8 9">
    <name type="scientific">Sphingopyxis lindanitolerans</name>
    <dbReference type="NCBI Taxonomy" id="2054227"/>
    <lineage>
        <taxon>Bacteria</taxon>
        <taxon>Pseudomonadati</taxon>
        <taxon>Pseudomonadota</taxon>
        <taxon>Alphaproteobacteria</taxon>
        <taxon>Sphingomonadales</taxon>
        <taxon>Sphingomonadaceae</taxon>
        <taxon>Sphingopyxis</taxon>
    </lineage>
</organism>
<dbReference type="EMBL" id="PHFW01000002">
    <property type="protein sequence ID" value="PQM27758.1"/>
    <property type="molecule type" value="Genomic_DNA"/>
</dbReference>
<dbReference type="RefSeq" id="WP_105998020.1">
    <property type="nucleotide sequence ID" value="NZ_CM009578.1"/>
</dbReference>
<name>A0A2S8B5Y6_9SPHN</name>
<evidence type="ECO:0000313" key="9">
    <source>
        <dbReference type="Proteomes" id="UP000238954"/>
    </source>
</evidence>
<dbReference type="InterPro" id="IPR023753">
    <property type="entry name" value="FAD/NAD-binding_dom"/>
</dbReference>
<dbReference type="AlphaFoldDB" id="A0A2S8B5Y6"/>
<keyword evidence="3" id="KW-0285">Flavoprotein</keyword>
<dbReference type="InterPro" id="IPR050775">
    <property type="entry name" value="FAD-binding_Monooxygenases"/>
</dbReference>
<evidence type="ECO:0000256" key="5">
    <source>
        <dbReference type="ARBA" id="ARBA00022857"/>
    </source>
</evidence>
<dbReference type="Proteomes" id="UP000238954">
    <property type="component" value="Chromosome"/>
</dbReference>
<keyword evidence="6" id="KW-0560">Oxidoreductase</keyword>
<dbReference type="Pfam" id="PF07992">
    <property type="entry name" value="Pyr_redox_2"/>
    <property type="match status" value="1"/>
</dbReference>
<proteinExistence type="inferred from homology"/>
<dbReference type="PANTHER" id="PTHR43098:SF2">
    <property type="entry name" value="FAD-BINDING MONOOXYGENASE AUSB-RELATED"/>
    <property type="match status" value="1"/>
</dbReference>
<evidence type="ECO:0000256" key="3">
    <source>
        <dbReference type="ARBA" id="ARBA00022630"/>
    </source>
</evidence>
<feature type="domain" description="FAD/NAD(P)-binding" evidence="7">
    <location>
        <begin position="65"/>
        <end position="274"/>
    </location>
</feature>
<accession>A0A2S8B5Y6</accession>